<feature type="domain" description="BIG2" evidence="7">
    <location>
        <begin position="1521"/>
        <end position="1601"/>
    </location>
</feature>
<keyword evidence="6" id="KW-1133">Transmembrane helix</keyword>
<proteinExistence type="inferred from homology"/>
<feature type="transmembrane region" description="Helical" evidence="6">
    <location>
        <begin position="1829"/>
        <end position="1848"/>
    </location>
</feature>
<dbReference type="InterPro" id="IPR008964">
    <property type="entry name" value="Invasin/intimin_cell_adhesion"/>
</dbReference>
<dbReference type="GO" id="GO:0005975">
    <property type="term" value="P:carbohydrate metabolic process"/>
    <property type="evidence" value="ECO:0007669"/>
    <property type="project" value="InterPro"/>
</dbReference>
<dbReference type="GO" id="GO:0016837">
    <property type="term" value="F:carbon-oxygen lyase activity, acting on polysaccharides"/>
    <property type="evidence" value="ECO:0007669"/>
    <property type="project" value="UniProtKB-ARBA"/>
</dbReference>
<protein>
    <recommendedName>
        <fullName evidence="7">BIG2 domain-containing protein</fullName>
    </recommendedName>
</protein>
<dbReference type="STRING" id="442899.SAMN05720591_10194"/>
<feature type="domain" description="BIG2" evidence="7">
    <location>
        <begin position="232"/>
        <end position="308"/>
    </location>
</feature>
<evidence type="ECO:0000256" key="6">
    <source>
        <dbReference type="SAM" id="Phobius"/>
    </source>
</evidence>
<dbReference type="Pfam" id="PF02884">
    <property type="entry name" value="Lyase_8_C"/>
    <property type="match status" value="1"/>
</dbReference>
<dbReference type="RefSeq" id="WP_170243656.1">
    <property type="nucleotide sequence ID" value="NZ_BJYE01000008.1"/>
</dbReference>
<dbReference type="EMBL" id="BJYE01000008">
    <property type="protein sequence ID" value="GEN56492.1"/>
    <property type="molecule type" value="Genomic_DNA"/>
</dbReference>
<comment type="similarity">
    <text evidence="1">Belongs to the polysaccharide lyase 8 family.</text>
</comment>
<dbReference type="InterPro" id="IPR014718">
    <property type="entry name" value="GH-type_carb-bd"/>
</dbReference>
<dbReference type="Gene3D" id="2.60.40.1080">
    <property type="match status" value="3"/>
</dbReference>
<dbReference type="InterPro" id="IPR011071">
    <property type="entry name" value="Lyase_8-like_C"/>
</dbReference>
<keyword evidence="6" id="KW-0472">Membrane</keyword>
<feature type="active site" evidence="4">
    <location>
        <position position="694"/>
    </location>
</feature>
<dbReference type="Pfam" id="PF08124">
    <property type="entry name" value="Lyase_8_N"/>
    <property type="match status" value="1"/>
</dbReference>
<feature type="active site" evidence="4">
    <location>
        <position position="631"/>
    </location>
</feature>
<evidence type="ECO:0000256" key="3">
    <source>
        <dbReference type="ARBA" id="ARBA00023239"/>
    </source>
</evidence>
<dbReference type="InterPro" id="IPR003159">
    <property type="entry name" value="Lyase_8_central_dom"/>
</dbReference>
<evidence type="ECO:0000259" key="7">
    <source>
        <dbReference type="SMART" id="SM00635"/>
    </source>
</evidence>
<feature type="compositionally biased region" description="Basic and acidic residues" evidence="5">
    <location>
        <begin position="1797"/>
        <end position="1807"/>
    </location>
</feature>
<gene>
    <name evidence="8" type="ORF">HAL01_09560</name>
</gene>
<feature type="active site" evidence="4">
    <location>
        <position position="640"/>
    </location>
</feature>
<dbReference type="Pfam" id="PF02278">
    <property type="entry name" value="Lyase_8"/>
    <property type="match status" value="1"/>
</dbReference>
<dbReference type="SUPFAM" id="SSF74650">
    <property type="entry name" value="Galactose mutarotase-like"/>
    <property type="match status" value="1"/>
</dbReference>
<accession>A0A511X0L2</accession>
<dbReference type="InterPro" id="IPR008929">
    <property type="entry name" value="Chondroitin_lyas"/>
</dbReference>
<dbReference type="SUPFAM" id="SSF48230">
    <property type="entry name" value="Chondroitin AC/alginate lyase"/>
    <property type="match status" value="1"/>
</dbReference>
<evidence type="ECO:0000256" key="1">
    <source>
        <dbReference type="ARBA" id="ARBA00006699"/>
    </source>
</evidence>
<dbReference type="InterPro" id="IPR038970">
    <property type="entry name" value="Lyase_8"/>
</dbReference>
<dbReference type="Gene3D" id="1.20.1270.90">
    <property type="entry name" value="AF1782-like"/>
    <property type="match status" value="1"/>
</dbReference>
<dbReference type="GO" id="GO:0005576">
    <property type="term" value="C:extracellular region"/>
    <property type="evidence" value="ECO:0007669"/>
    <property type="project" value="InterPro"/>
</dbReference>
<dbReference type="Gene3D" id="2.70.98.10">
    <property type="match status" value="1"/>
</dbReference>
<comment type="caution">
    <text evidence="8">The sequence shown here is derived from an EMBL/GenBank/DDBJ whole genome shotgun (WGS) entry which is preliminary data.</text>
</comment>
<evidence type="ECO:0000313" key="9">
    <source>
        <dbReference type="Proteomes" id="UP000321400"/>
    </source>
</evidence>
<reference evidence="8 9" key="1">
    <citation type="submission" date="2019-07" db="EMBL/GenBank/DDBJ databases">
        <title>Whole genome shotgun sequence of Halolactibacillus alkaliphilus NBRC 103919.</title>
        <authorList>
            <person name="Hosoyama A."/>
            <person name="Uohara A."/>
            <person name="Ohji S."/>
            <person name="Ichikawa N."/>
        </authorList>
    </citation>
    <scope>NUCLEOTIDE SEQUENCE [LARGE SCALE GENOMIC DNA]</scope>
    <source>
        <strain evidence="8 9">NBRC 103919</strain>
    </source>
</reference>
<keyword evidence="3" id="KW-0456">Lyase</keyword>
<dbReference type="InterPro" id="IPR011013">
    <property type="entry name" value="Gal_mutarotase_sf_dom"/>
</dbReference>
<evidence type="ECO:0000256" key="4">
    <source>
        <dbReference type="PIRSR" id="PIRSR638970-1"/>
    </source>
</evidence>
<dbReference type="SMART" id="SM00635">
    <property type="entry name" value="BID_2"/>
    <property type="match status" value="3"/>
</dbReference>
<organism evidence="8 9">
    <name type="scientific">Halolactibacillus alkaliphilus</name>
    <dbReference type="NCBI Taxonomy" id="442899"/>
    <lineage>
        <taxon>Bacteria</taxon>
        <taxon>Bacillati</taxon>
        <taxon>Bacillota</taxon>
        <taxon>Bacilli</taxon>
        <taxon>Bacillales</taxon>
        <taxon>Bacillaceae</taxon>
        <taxon>Halolactibacillus</taxon>
    </lineage>
</organism>
<dbReference type="Gene3D" id="2.60.120.260">
    <property type="entry name" value="Galactose-binding domain-like"/>
    <property type="match status" value="1"/>
</dbReference>
<feature type="domain" description="BIG2" evidence="7">
    <location>
        <begin position="318"/>
        <end position="394"/>
    </location>
</feature>
<keyword evidence="2" id="KW-0732">Signal</keyword>
<name>A0A511X0L2_9BACI</name>
<dbReference type="Gene3D" id="2.60.220.10">
    <property type="entry name" value="Polysaccharide lyase family 8-like, C-terminal"/>
    <property type="match status" value="1"/>
</dbReference>
<dbReference type="InterPro" id="IPR003343">
    <property type="entry name" value="Big_2"/>
</dbReference>
<evidence type="ECO:0000256" key="2">
    <source>
        <dbReference type="ARBA" id="ARBA00022729"/>
    </source>
</evidence>
<dbReference type="Gene3D" id="1.50.10.100">
    <property type="entry name" value="Chondroitin AC/alginate lyase"/>
    <property type="match status" value="1"/>
</dbReference>
<dbReference type="SUPFAM" id="SSF49863">
    <property type="entry name" value="Hyaluronate lyase-like, C-terminal domain"/>
    <property type="match status" value="1"/>
</dbReference>
<dbReference type="CDD" id="cd01083">
    <property type="entry name" value="GAG_Lyase"/>
    <property type="match status" value="1"/>
</dbReference>
<keyword evidence="6" id="KW-0812">Transmembrane</keyword>
<dbReference type="InterPro" id="IPR012970">
    <property type="entry name" value="Lyase_8_alpha_N"/>
</dbReference>
<dbReference type="PANTHER" id="PTHR38481:SF1">
    <property type="entry name" value="HYALURONATE LYASE"/>
    <property type="match status" value="1"/>
</dbReference>
<dbReference type="InterPro" id="IPR004103">
    <property type="entry name" value="Lyase_8_C"/>
</dbReference>
<dbReference type="PANTHER" id="PTHR38481">
    <property type="entry name" value="HYALURONATE LYASE"/>
    <property type="match status" value="1"/>
</dbReference>
<evidence type="ECO:0000313" key="8">
    <source>
        <dbReference type="EMBL" id="GEN56492.1"/>
    </source>
</evidence>
<dbReference type="SUPFAM" id="SSF49373">
    <property type="entry name" value="Invasin/intimin cell-adhesion fragments"/>
    <property type="match status" value="3"/>
</dbReference>
<dbReference type="Proteomes" id="UP000321400">
    <property type="component" value="Unassembled WGS sequence"/>
</dbReference>
<sequence length="1857" mass="209469">MMKKTTARALVFILVFQLLLPIFESVNILGAQGLITEESDFEELLLEEATSNLVKNGNFNHREHAGLFAHLWNRDEKPQYWELRNWANSNGNEPIGDILEEDGQSVVEISLDRTVGFFQYHERMPVHPTTTYNISSRVKTKDIQTPHQSKRAISLRVEQFSAGNQLLQRRDYDYIENHSGESDWIDLVGEVTTLENTASIMIVLILGNVSPGNGSTGTIWIESMEMVKEYTPIESILFNSPEYIMSKGDQQEIPYTITPSNATSKELEWISEDEEVVRVVEGEITALKSGETRIIARSKVDSTIEAVAKVKVVDGEIPIQEIVIEQEDMILQVGQGAILNVGIIPENSIFNEVDWHTSDSSIASVNKGIIRALQPGKVTIQSSVGDVSDSLEVTVIEEKVDEYDLMRKKWLELIVPNDYIDLGNAQISETVANLSKEASEIWSEMNKDNNRSYLWSDAKSTSNSADVTTNYRYLNILAQAYSTEGSDLRGNDKLLRDIVDGLEWMDKYRYNSTGIDYNNWWDWQIGSPQLLNNTVAILYNYLTDNQIQRYMSAVKTYVPDPTRYYGVGGATWQVRAEAGNLVDLLKVSTIQGALSKESDRVAKGRDYFPVINLVGEGRGNGLYADGSFIDHGNIAYTGTYGVVFLGTMYDMVYLLDGSPYELKKDDLKDIYDMILNAFQPVIYRGLMMDMVNGRAISRGNTQDIGHGRGAIQRIIQYSTIAPEEYKEKLESMVKYWLLSNDSIDMVSQFTSVPVISRANAIISDSDIIPRGPLVGHYNFANMDRVVHRTENFVFGISMYSNRIAAYEGNMNGENLKGYYTGSGMTYLYNDDLTQYSDNFWPTVDSYRLPGITVDATKELPVGKGTGRTSPESWVGGSSIKGLYGTAGMSLDQSIYDMSLKGKKSWFMFDDEVVALGSGINSDDDRPIETIIENRKTRAIGEDRIYIDGEERPAEIGWIKQSQSAQWAHLSDKVAGSDIGYYFPDNMDITFSREERVGRWHDINTRQGISSGLEEIKRNYFQIVVDHGVNPTNEGYSYVLLPNKTKQETHEYSENPDIEILRNDEKVQAVKETSLNIIGANFWTNHKEAVDRITSHNKASVMIKEIPGDMLEVAVSDPTHLAETITLELDYSVDSIMWMDSRVNIIENNSNRIIIEINVKGAMGESVIAKFNLNEGGVPWKNNVLYEDSFEAGDSESAVLNWDSFGVGEVYYEKIISPLYSQKDFTGVKTFEPQLDKVVVEYDFIAFSNDVDAVMGNGGINQTISNYPDIPIIVRATSNNGGFFDARDFNQFKAENTLAFEKDTTYHVRLEIDLDNQTYNAFVKPVGEEEVQIALDYRFRDSAQNPEDIGRFILQDNRVSQGSQVFNYHINGENQDTSNQSMKVSSNSGESFYVEKVFEAQQERLLIDWLFKKEELNDDAFVILSDENEVIRLQIEENMLTDRFNNQTIISSIEQDVWHSVSLDINVAKNTYSVYVDGDLVHADLDLIMLDQSINIFRIEMDEESRSSLNLDDISIKSKSVMVDALEIEQELKSLVVGETNQVLVNIKPSKAYTGGIRWESSNVSVLTIDNQGLITAVGEGTAIITIIDRVTGISVERTVTVYAPEEKTLDSLTLSVNKEFISLSDQVQLYIQGYYADGEAVNLDQLEVIYESNQPKYIHITNSGEVSLKTFPENVDNIKVWAKVTIGEEEIKSNEISLNVAMVDVEVLKKHLELRLDEAIQMVKNAISGKSPGQYPQSAINKLRIVLMDIEELLSEDNLTLREIAAAIETLDQAIREFESAMFILPEGEQESEDIDYDKSSEESKDNELDDSIEAESDFKLPDTYTNTFNLFLLGIMFFILGFGNLYFQKRKTSKLK</sequence>
<keyword evidence="9" id="KW-1185">Reference proteome</keyword>
<evidence type="ECO:0000256" key="5">
    <source>
        <dbReference type="SAM" id="MobiDB-lite"/>
    </source>
</evidence>
<dbReference type="GO" id="GO:0030246">
    <property type="term" value="F:carbohydrate binding"/>
    <property type="evidence" value="ECO:0007669"/>
    <property type="project" value="InterPro"/>
</dbReference>
<dbReference type="Pfam" id="PF02368">
    <property type="entry name" value="Big_2"/>
    <property type="match status" value="3"/>
</dbReference>
<feature type="region of interest" description="Disordered" evidence="5">
    <location>
        <begin position="1789"/>
        <end position="1811"/>
    </location>
</feature>